<dbReference type="PANTHER" id="PTHR43626">
    <property type="entry name" value="ACYL-COA N-ACYLTRANSFERASE"/>
    <property type="match status" value="1"/>
</dbReference>
<dbReference type="KEGG" id="erx:ATZ35_07290"/>
<dbReference type="Gene3D" id="3.40.630.30">
    <property type="match status" value="1"/>
</dbReference>
<dbReference type="Proteomes" id="UP000067523">
    <property type="component" value="Chromosome"/>
</dbReference>
<dbReference type="InterPro" id="IPR016181">
    <property type="entry name" value="Acyl_CoA_acyltransferase"/>
</dbReference>
<dbReference type="PROSITE" id="PS51186">
    <property type="entry name" value="GNAT"/>
    <property type="match status" value="1"/>
</dbReference>
<evidence type="ECO:0000313" key="5">
    <source>
        <dbReference type="Proteomes" id="UP000067523"/>
    </source>
</evidence>
<feature type="domain" description="N-acetyltransferase" evidence="3">
    <location>
        <begin position="4"/>
        <end position="146"/>
    </location>
</feature>
<dbReference type="InterPro" id="IPR045039">
    <property type="entry name" value="NSI-like"/>
</dbReference>
<dbReference type="EMBL" id="CP013655">
    <property type="protein sequence ID" value="ALS36971.1"/>
    <property type="molecule type" value="Genomic_DNA"/>
</dbReference>
<organism evidence="4 5">
    <name type="scientific">Enterococcus rotai</name>
    <dbReference type="NCBI Taxonomy" id="118060"/>
    <lineage>
        <taxon>Bacteria</taxon>
        <taxon>Bacillati</taxon>
        <taxon>Bacillota</taxon>
        <taxon>Bacilli</taxon>
        <taxon>Lactobacillales</taxon>
        <taxon>Enterococcaceae</taxon>
        <taxon>Enterococcus</taxon>
    </lineage>
</organism>
<evidence type="ECO:0000256" key="2">
    <source>
        <dbReference type="ARBA" id="ARBA00023315"/>
    </source>
</evidence>
<dbReference type="GO" id="GO:0008080">
    <property type="term" value="F:N-acetyltransferase activity"/>
    <property type="evidence" value="ECO:0007669"/>
    <property type="project" value="InterPro"/>
</dbReference>
<dbReference type="PANTHER" id="PTHR43626:SF4">
    <property type="entry name" value="GCN5-RELATED N-ACETYLTRANSFERASE 2, CHLOROPLASTIC"/>
    <property type="match status" value="1"/>
</dbReference>
<keyword evidence="1" id="KW-0808">Transferase</keyword>
<proteinExistence type="predicted"/>
<gene>
    <name evidence="4" type="ORF">ATZ35_07290</name>
</gene>
<dbReference type="Pfam" id="PF13673">
    <property type="entry name" value="Acetyltransf_10"/>
    <property type="match status" value="1"/>
</dbReference>
<dbReference type="CDD" id="cd04301">
    <property type="entry name" value="NAT_SF"/>
    <property type="match status" value="1"/>
</dbReference>
<protein>
    <recommendedName>
        <fullName evidence="3">N-acetyltransferase domain-containing protein</fullName>
    </recommendedName>
</protein>
<accession>A0A0U2VHL0</accession>
<dbReference type="STRING" id="118060.ATZ35_07290"/>
<keyword evidence="2" id="KW-0012">Acyltransferase</keyword>
<evidence type="ECO:0000313" key="4">
    <source>
        <dbReference type="EMBL" id="ALS36971.1"/>
    </source>
</evidence>
<dbReference type="AlphaFoldDB" id="A0A0U2VHL0"/>
<evidence type="ECO:0000256" key="1">
    <source>
        <dbReference type="ARBA" id="ARBA00022679"/>
    </source>
</evidence>
<name>A0A0U2VHL0_9ENTE</name>
<sequence length="149" mass="17254">MSVVKYKSQETDFYEQTLQLRNKVLRLPLGKNIFVEDLTIEKENDFYGWEKEHQIIATLSTYLKEDRTIQLTAFAVEPIYQNQGYGKKLVEFLLEDLSKKGYERVDVSARSSAKGFYEKCGFKAIGEPVVNETLGIKDYLMTRTINASF</sequence>
<dbReference type="InterPro" id="IPR000182">
    <property type="entry name" value="GNAT_dom"/>
</dbReference>
<reference evidence="5" key="1">
    <citation type="submission" date="2015-12" db="EMBL/GenBank/DDBJ databases">
        <authorList>
            <person name="Lauer A."/>
            <person name="Humrighouse B."/>
            <person name="Loparev V."/>
            <person name="Shewmaker P.L."/>
            <person name="Whitney A.M."/>
            <person name="McLaughlin R.W."/>
        </authorList>
    </citation>
    <scope>NUCLEOTIDE SEQUENCE [LARGE SCALE GENOMIC DNA]</scope>
    <source>
        <strain evidence="5">LMG 26678</strain>
    </source>
</reference>
<keyword evidence="5" id="KW-1185">Reference proteome</keyword>
<evidence type="ECO:0000259" key="3">
    <source>
        <dbReference type="PROSITE" id="PS51186"/>
    </source>
</evidence>
<dbReference type="SUPFAM" id="SSF55729">
    <property type="entry name" value="Acyl-CoA N-acyltransferases (Nat)"/>
    <property type="match status" value="1"/>
</dbReference>
<dbReference type="GO" id="GO:0005737">
    <property type="term" value="C:cytoplasm"/>
    <property type="evidence" value="ECO:0007669"/>
    <property type="project" value="TreeGrafter"/>
</dbReference>
<dbReference type="RefSeq" id="WP_208930176.1">
    <property type="nucleotide sequence ID" value="NZ_CP013655.1"/>
</dbReference>